<dbReference type="PRINTS" id="PR00109">
    <property type="entry name" value="TYRKINASE"/>
</dbReference>
<dbReference type="InterPro" id="IPR050122">
    <property type="entry name" value="RTK"/>
</dbReference>
<dbReference type="InterPro" id="IPR000719">
    <property type="entry name" value="Prot_kinase_dom"/>
</dbReference>
<dbReference type="PROSITE" id="PS50011">
    <property type="entry name" value="PROTEIN_KINASE_DOM"/>
    <property type="match status" value="1"/>
</dbReference>
<dbReference type="PROSITE" id="PS00109">
    <property type="entry name" value="PROTEIN_KINASE_TYR"/>
    <property type="match status" value="1"/>
</dbReference>
<dbReference type="GO" id="GO:0043235">
    <property type="term" value="C:receptor complex"/>
    <property type="evidence" value="ECO:0007669"/>
    <property type="project" value="TreeGrafter"/>
</dbReference>
<evidence type="ECO:0000313" key="2">
    <source>
        <dbReference type="EnsemblMetazoa" id="CJA22689.1"/>
    </source>
</evidence>
<dbReference type="Proteomes" id="UP000005237">
    <property type="component" value="Unassembled WGS sequence"/>
</dbReference>
<reference evidence="3" key="1">
    <citation type="submission" date="2010-08" db="EMBL/GenBank/DDBJ databases">
        <authorList>
            <consortium name="Caenorhabditis japonica Sequencing Consortium"/>
            <person name="Wilson R.K."/>
        </authorList>
    </citation>
    <scope>NUCLEOTIDE SEQUENCE [LARGE SCALE GENOMIC DNA]</scope>
    <source>
        <strain evidence="3">DF5081</strain>
    </source>
</reference>
<proteinExistence type="predicted"/>
<dbReference type="InterPro" id="IPR001245">
    <property type="entry name" value="Ser-Thr/Tyr_kinase_cat_dom"/>
</dbReference>
<dbReference type="GO" id="GO:0007169">
    <property type="term" value="P:cell surface receptor protein tyrosine kinase signaling pathway"/>
    <property type="evidence" value="ECO:0007669"/>
    <property type="project" value="TreeGrafter"/>
</dbReference>
<organism evidence="2 3">
    <name type="scientific">Caenorhabditis japonica</name>
    <dbReference type="NCBI Taxonomy" id="281687"/>
    <lineage>
        <taxon>Eukaryota</taxon>
        <taxon>Metazoa</taxon>
        <taxon>Ecdysozoa</taxon>
        <taxon>Nematoda</taxon>
        <taxon>Chromadorea</taxon>
        <taxon>Rhabditida</taxon>
        <taxon>Rhabditina</taxon>
        <taxon>Rhabditomorpha</taxon>
        <taxon>Rhabditoidea</taxon>
        <taxon>Rhabditidae</taxon>
        <taxon>Peloderinae</taxon>
        <taxon>Caenorhabditis</taxon>
    </lineage>
</organism>
<dbReference type="AlphaFoldDB" id="A0A8R1I4T2"/>
<reference evidence="2" key="2">
    <citation type="submission" date="2022-06" db="UniProtKB">
        <authorList>
            <consortium name="EnsemblMetazoa"/>
        </authorList>
    </citation>
    <scope>IDENTIFICATION</scope>
    <source>
        <strain evidence="2">DF5081</strain>
    </source>
</reference>
<accession>A0A8R1I4T2</accession>
<dbReference type="PIRSF" id="PIRSF000654">
    <property type="entry name" value="Integrin-linked_kinase"/>
    <property type="match status" value="1"/>
</dbReference>
<evidence type="ECO:0000259" key="1">
    <source>
        <dbReference type="PROSITE" id="PS50011"/>
    </source>
</evidence>
<dbReference type="SUPFAM" id="SSF56112">
    <property type="entry name" value="Protein kinase-like (PK-like)"/>
    <property type="match status" value="1"/>
</dbReference>
<protein>
    <submittedName>
        <fullName evidence="2">Protein kinase domain-containing protein</fullName>
    </submittedName>
</protein>
<dbReference type="InterPro" id="IPR008266">
    <property type="entry name" value="Tyr_kinase_AS"/>
</dbReference>
<dbReference type="Pfam" id="PF07714">
    <property type="entry name" value="PK_Tyr_Ser-Thr"/>
    <property type="match status" value="1"/>
</dbReference>
<dbReference type="GO" id="GO:0004714">
    <property type="term" value="F:transmembrane receptor protein tyrosine kinase activity"/>
    <property type="evidence" value="ECO:0007669"/>
    <property type="project" value="TreeGrafter"/>
</dbReference>
<name>A0A8R1I4T2_CAEJA</name>
<sequence>MWRKRSGAEVPVAVKRVEMVTSTQDERDAAFNELEILEMVSHPNVIAYYGFSFYNSNDQASIFLLFELMDHALDKFVDKCDAIWSENEKLDILSQICRGMSYLHTRTPSVVHGDLAARNVLLKKHPVYYKKFIAKITDLGLAKTCRDELYTKYDNPNKIPFKWCPPEVLASQILTPKSDVWMFGVLCFEVCDKTGEPYGIVGASNLPQYLNDGYRHDRGQHMSETIYDLALNCMRTEAADRPSF</sequence>
<dbReference type="GO" id="GO:0005886">
    <property type="term" value="C:plasma membrane"/>
    <property type="evidence" value="ECO:0007669"/>
    <property type="project" value="TreeGrafter"/>
</dbReference>
<dbReference type="PANTHER" id="PTHR24416:SF617">
    <property type="entry name" value="RET ONCOGENE, ISOFORM A"/>
    <property type="match status" value="1"/>
</dbReference>
<dbReference type="InterPro" id="IPR011009">
    <property type="entry name" value="Kinase-like_dom_sf"/>
</dbReference>
<keyword evidence="3" id="KW-1185">Reference proteome</keyword>
<dbReference type="GO" id="GO:0005524">
    <property type="term" value="F:ATP binding"/>
    <property type="evidence" value="ECO:0007669"/>
    <property type="project" value="InterPro"/>
</dbReference>
<dbReference type="EnsemblMetazoa" id="CJA22689.1">
    <property type="protein sequence ID" value="CJA22689.1"/>
    <property type="gene ID" value="WBGene00178261"/>
</dbReference>
<dbReference type="PANTHER" id="PTHR24416">
    <property type="entry name" value="TYROSINE-PROTEIN KINASE RECEPTOR"/>
    <property type="match status" value="1"/>
</dbReference>
<evidence type="ECO:0000313" key="3">
    <source>
        <dbReference type="Proteomes" id="UP000005237"/>
    </source>
</evidence>
<dbReference type="Gene3D" id="1.10.510.10">
    <property type="entry name" value="Transferase(Phosphotransferase) domain 1"/>
    <property type="match status" value="1"/>
</dbReference>
<feature type="domain" description="Protein kinase" evidence="1">
    <location>
        <begin position="1"/>
        <end position="244"/>
    </location>
</feature>